<name>A0ABS2Q2F0_9BACL</name>
<keyword evidence="3 5" id="KW-0378">Hydrolase</keyword>
<dbReference type="PRINTS" id="PR00723">
    <property type="entry name" value="SUBTILISIN"/>
</dbReference>
<dbReference type="Pfam" id="PF00082">
    <property type="entry name" value="Peptidase_S8"/>
    <property type="match status" value="1"/>
</dbReference>
<dbReference type="Gene3D" id="3.40.50.200">
    <property type="entry name" value="Peptidase S8/S53 domain"/>
    <property type="match status" value="1"/>
</dbReference>
<feature type="active site" description="Charge relay system" evidence="5">
    <location>
        <position position="51"/>
    </location>
</feature>
<proteinExistence type="inferred from homology"/>
<evidence type="ECO:0000259" key="7">
    <source>
        <dbReference type="Pfam" id="PF00082"/>
    </source>
</evidence>
<dbReference type="InterPro" id="IPR015500">
    <property type="entry name" value="Peptidase_S8_subtilisin-rel"/>
</dbReference>
<sequence length="310" mass="33457">MNKRLIPHRIEKIMSAEEIKDNIPKGIQLIHAPKVWNEADYGREAIVAVIDTGIDKNHPDLKDRIIDGKDFTGTGDYQDDHGHGTHVSGTILASLNNRGVVGVSPLAKVLVLKALNQQGEGESQWINNAIEYAINWRGAKGEKVNIISMSLGGQADEQEHQLIKKAVQNNILVVCASGNEGDGDPDTDERDYPGAYPEVVEVGAVDLNKNIADFSNTNSEIDLVAPGVDIISTYPGGQYAKMSGTSMATPHVSGAAALVKKISEKQFGRTLTEPELYAQLCKHAEDLGVSRKAQGNGLINLTAMQNSNKN</sequence>
<dbReference type="InterPro" id="IPR036852">
    <property type="entry name" value="Peptidase_S8/S53_dom_sf"/>
</dbReference>
<reference evidence="8 9" key="1">
    <citation type="submission" date="2021-01" db="EMBL/GenBank/DDBJ databases">
        <title>Genomic Encyclopedia of Type Strains, Phase IV (KMG-IV): sequencing the most valuable type-strain genomes for metagenomic binning, comparative biology and taxonomic classification.</title>
        <authorList>
            <person name="Goeker M."/>
        </authorList>
    </citation>
    <scope>NUCLEOTIDE SEQUENCE [LARGE SCALE GENOMIC DNA]</scope>
    <source>
        <strain evidence="8 9">DSM 28236</strain>
    </source>
</reference>
<keyword evidence="9" id="KW-1185">Reference proteome</keyword>
<feature type="active site" description="Charge relay system" evidence="5">
    <location>
        <position position="83"/>
    </location>
</feature>
<dbReference type="EC" id="3.4.21.-" evidence="8"/>
<dbReference type="EMBL" id="JAFBER010000020">
    <property type="protein sequence ID" value="MBM7646391.1"/>
    <property type="molecule type" value="Genomic_DNA"/>
</dbReference>
<dbReference type="PANTHER" id="PTHR43399:SF4">
    <property type="entry name" value="CELL WALL-ASSOCIATED PROTEASE"/>
    <property type="match status" value="1"/>
</dbReference>
<dbReference type="PROSITE" id="PS51892">
    <property type="entry name" value="SUBTILASE"/>
    <property type="match status" value="1"/>
</dbReference>
<evidence type="ECO:0000313" key="9">
    <source>
        <dbReference type="Proteomes" id="UP000808914"/>
    </source>
</evidence>
<dbReference type="GO" id="GO:0006508">
    <property type="term" value="P:proteolysis"/>
    <property type="evidence" value="ECO:0007669"/>
    <property type="project" value="UniProtKB-KW"/>
</dbReference>
<evidence type="ECO:0000256" key="2">
    <source>
        <dbReference type="ARBA" id="ARBA00022670"/>
    </source>
</evidence>
<evidence type="ECO:0000256" key="1">
    <source>
        <dbReference type="ARBA" id="ARBA00011073"/>
    </source>
</evidence>
<dbReference type="InterPro" id="IPR023828">
    <property type="entry name" value="Peptidase_S8_Ser-AS"/>
</dbReference>
<dbReference type="Proteomes" id="UP000808914">
    <property type="component" value="Unassembled WGS sequence"/>
</dbReference>
<protein>
    <submittedName>
        <fullName evidence="8">Major intracellular serine protease</fullName>
        <ecNumber evidence="8">3.4.21.-</ecNumber>
    </submittedName>
</protein>
<dbReference type="SUPFAM" id="SSF52743">
    <property type="entry name" value="Subtilisin-like"/>
    <property type="match status" value="1"/>
</dbReference>
<organism evidence="8 9">
    <name type="scientific">Scopulibacillus daqui</name>
    <dbReference type="NCBI Taxonomy" id="1469162"/>
    <lineage>
        <taxon>Bacteria</taxon>
        <taxon>Bacillati</taxon>
        <taxon>Bacillota</taxon>
        <taxon>Bacilli</taxon>
        <taxon>Bacillales</taxon>
        <taxon>Sporolactobacillaceae</taxon>
        <taxon>Scopulibacillus</taxon>
    </lineage>
</organism>
<feature type="active site" description="Charge relay system" evidence="5">
    <location>
        <position position="246"/>
    </location>
</feature>
<dbReference type="InterPro" id="IPR022398">
    <property type="entry name" value="Peptidase_S8_His-AS"/>
</dbReference>
<dbReference type="InterPro" id="IPR034202">
    <property type="entry name" value="Subtilisin_Carlsberg-like"/>
</dbReference>
<dbReference type="PANTHER" id="PTHR43399">
    <property type="entry name" value="SUBTILISIN-RELATED"/>
    <property type="match status" value="1"/>
</dbReference>
<dbReference type="RefSeq" id="WP_205004277.1">
    <property type="nucleotide sequence ID" value="NZ_JAFBER010000020.1"/>
</dbReference>
<dbReference type="InterPro" id="IPR023827">
    <property type="entry name" value="Peptidase_S8_Asp-AS"/>
</dbReference>
<dbReference type="GO" id="GO:0008233">
    <property type="term" value="F:peptidase activity"/>
    <property type="evidence" value="ECO:0007669"/>
    <property type="project" value="UniProtKB-KW"/>
</dbReference>
<gene>
    <name evidence="8" type="ORF">JOD45_002619</name>
</gene>
<keyword evidence="2 5" id="KW-0645">Protease</keyword>
<feature type="domain" description="Peptidase S8/S53" evidence="7">
    <location>
        <begin position="42"/>
        <end position="297"/>
    </location>
</feature>
<evidence type="ECO:0000256" key="6">
    <source>
        <dbReference type="RuleBase" id="RU003355"/>
    </source>
</evidence>
<evidence type="ECO:0000256" key="3">
    <source>
        <dbReference type="ARBA" id="ARBA00022801"/>
    </source>
</evidence>
<dbReference type="InterPro" id="IPR000209">
    <property type="entry name" value="Peptidase_S8/S53_dom"/>
</dbReference>
<accession>A0ABS2Q2F0</accession>
<evidence type="ECO:0000256" key="4">
    <source>
        <dbReference type="ARBA" id="ARBA00022825"/>
    </source>
</evidence>
<dbReference type="PROSITE" id="PS00136">
    <property type="entry name" value="SUBTILASE_ASP"/>
    <property type="match status" value="1"/>
</dbReference>
<evidence type="ECO:0000313" key="8">
    <source>
        <dbReference type="EMBL" id="MBM7646391.1"/>
    </source>
</evidence>
<evidence type="ECO:0000256" key="5">
    <source>
        <dbReference type="PROSITE-ProRule" id="PRU01240"/>
    </source>
</evidence>
<comment type="similarity">
    <text evidence="1 5 6">Belongs to the peptidase S8 family.</text>
</comment>
<dbReference type="InterPro" id="IPR051048">
    <property type="entry name" value="Peptidase_S8/S53_subtilisin"/>
</dbReference>
<comment type="caution">
    <text evidence="8">The sequence shown here is derived from an EMBL/GenBank/DDBJ whole genome shotgun (WGS) entry which is preliminary data.</text>
</comment>
<dbReference type="PROSITE" id="PS00138">
    <property type="entry name" value="SUBTILASE_SER"/>
    <property type="match status" value="1"/>
</dbReference>
<keyword evidence="4 5" id="KW-0720">Serine protease</keyword>
<dbReference type="CDD" id="cd07477">
    <property type="entry name" value="Peptidases_S8_Subtilisin_subset"/>
    <property type="match status" value="1"/>
</dbReference>
<dbReference type="PROSITE" id="PS00137">
    <property type="entry name" value="SUBTILASE_HIS"/>
    <property type="match status" value="1"/>
</dbReference>